<dbReference type="Proteomes" id="UP000199274">
    <property type="component" value="Unassembled WGS sequence"/>
</dbReference>
<dbReference type="OrthoDB" id="885819at2"/>
<dbReference type="AlphaFoldDB" id="A0A1G8FF40"/>
<proteinExistence type="predicted"/>
<dbReference type="RefSeq" id="WP_091258291.1">
    <property type="nucleotide sequence ID" value="NZ_FNDB01000015.1"/>
</dbReference>
<reference evidence="2" key="1">
    <citation type="submission" date="2016-10" db="EMBL/GenBank/DDBJ databases">
        <authorList>
            <person name="Varghese N."/>
            <person name="Submissions S."/>
        </authorList>
    </citation>
    <scope>NUCLEOTIDE SEQUENCE [LARGE SCALE GENOMIC DNA]</scope>
    <source>
        <strain evidence="2">CGMCC 1.2747</strain>
    </source>
</reference>
<gene>
    <name evidence="1" type="ORF">SAMN04488062_11517</name>
</gene>
<accession>A0A1G8FF40</accession>
<organism evidence="1 2">
    <name type="scientific">Flavobacterium omnivorum</name>
    <dbReference type="NCBI Taxonomy" id="178355"/>
    <lineage>
        <taxon>Bacteria</taxon>
        <taxon>Pseudomonadati</taxon>
        <taxon>Bacteroidota</taxon>
        <taxon>Flavobacteriia</taxon>
        <taxon>Flavobacteriales</taxon>
        <taxon>Flavobacteriaceae</taxon>
        <taxon>Flavobacterium</taxon>
    </lineage>
</organism>
<name>A0A1G8FF40_9FLAO</name>
<evidence type="ECO:0000313" key="1">
    <source>
        <dbReference type="EMBL" id="SDH80720.1"/>
    </source>
</evidence>
<keyword evidence="2" id="KW-1185">Reference proteome</keyword>
<dbReference type="STRING" id="178355.SAMN04488062_11517"/>
<evidence type="ECO:0000313" key="2">
    <source>
        <dbReference type="Proteomes" id="UP000199274"/>
    </source>
</evidence>
<sequence length="147" mass="16688">MKINLKFFTFKILILTLFLGLTSGFKTSDQLSKEQAIKLAEKFIVDNGYTSLPGDKSKLSYELFDSENNVDNILKGRHNSLNPKAFCISEDTDRWNVGFLSSSVDKTKLNSSQRKSNLKGRAVIVMKSGNEIRIAHKEPLFSYFEKL</sequence>
<protein>
    <submittedName>
        <fullName evidence="1">Uncharacterized protein</fullName>
    </submittedName>
</protein>
<dbReference type="EMBL" id="FNDB01000015">
    <property type="protein sequence ID" value="SDH80720.1"/>
    <property type="molecule type" value="Genomic_DNA"/>
</dbReference>